<evidence type="ECO:0000313" key="1">
    <source>
        <dbReference type="EMBL" id="KAH7924348.1"/>
    </source>
</evidence>
<protein>
    <submittedName>
        <fullName evidence="1">Uncharacterized protein</fullName>
    </submittedName>
</protein>
<comment type="caution">
    <text evidence="1">The sequence shown here is derived from an EMBL/GenBank/DDBJ whole genome shotgun (WGS) entry which is preliminary data.</text>
</comment>
<proteinExistence type="predicted"/>
<reference evidence="1" key="1">
    <citation type="journal article" date="2021" name="New Phytol.">
        <title>Evolutionary innovations through gain and loss of genes in the ectomycorrhizal Boletales.</title>
        <authorList>
            <person name="Wu G."/>
            <person name="Miyauchi S."/>
            <person name="Morin E."/>
            <person name="Kuo A."/>
            <person name="Drula E."/>
            <person name="Varga T."/>
            <person name="Kohler A."/>
            <person name="Feng B."/>
            <person name="Cao Y."/>
            <person name="Lipzen A."/>
            <person name="Daum C."/>
            <person name="Hundley H."/>
            <person name="Pangilinan J."/>
            <person name="Johnson J."/>
            <person name="Barry K."/>
            <person name="LaButti K."/>
            <person name="Ng V."/>
            <person name="Ahrendt S."/>
            <person name="Min B."/>
            <person name="Choi I.G."/>
            <person name="Park H."/>
            <person name="Plett J.M."/>
            <person name="Magnuson J."/>
            <person name="Spatafora J.W."/>
            <person name="Nagy L.G."/>
            <person name="Henrissat B."/>
            <person name="Grigoriev I.V."/>
            <person name="Yang Z.L."/>
            <person name="Xu J."/>
            <person name="Martin F.M."/>
        </authorList>
    </citation>
    <scope>NUCLEOTIDE SEQUENCE</scope>
    <source>
        <strain evidence="1">KUC20120723A-06</strain>
    </source>
</reference>
<accession>A0ACB8BGG0</accession>
<organism evidence="1 2">
    <name type="scientific">Leucogyrophana mollusca</name>
    <dbReference type="NCBI Taxonomy" id="85980"/>
    <lineage>
        <taxon>Eukaryota</taxon>
        <taxon>Fungi</taxon>
        <taxon>Dikarya</taxon>
        <taxon>Basidiomycota</taxon>
        <taxon>Agaricomycotina</taxon>
        <taxon>Agaricomycetes</taxon>
        <taxon>Agaricomycetidae</taxon>
        <taxon>Boletales</taxon>
        <taxon>Boletales incertae sedis</taxon>
        <taxon>Leucogyrophana</taxon>
    </lineage>
</organism>
<dbReference type="Proteomes" id="UP000790709">
    <property type="component" value="Unassembled WGS sequence"/>
</dbReference>
<gene>
    <name evidence="1" type="ORF">BV22DRAFT_1035246</name>
</gene>
<name>A0ACB8BGG0_9AGAM</name>
<sequence>MSELTATWDVSWAVRVVNYHCVASLCFMVWDILVTLDVEVQHVWPKPRQALFKWLYLLIRYGALVLQIFHQFAVPFITEGRATASLCKAWFMYAVITAQAMTSAVELILMTRVYALYNKSRRIALLLFALAMCEIMTLAINSVHTIPNLQASNVEICILAKPPPEIVYYSLTVLLTQSTLLVLTILKHVFVRRMGLGRTPIVSQLTRDGTVVYGIMFVLLLMTAVFCKSDQQITIVMFFWSMSVSSTCGCRLIINMQRLSKYEDARSDTAAQFTSDIELDAYIHSAQETIEFSDCASVTLACEATAPC</sequence>
<dbReference type="EMBL" id="MU266427">
    <property type="protein sequence ID" value="KAH7924348.1"/>
    <property type="molecule type" value="Genomic_DNA"/>
</dbReference>
<keyword evidence="2" id="KW-1185">Reference proteome</keyword>
<evidence type="ECO:0000313" key="2">
    <source>
        <dbReference type="Proteomes" id="UP000790709"/>
    </source>
</evidence>